<dbReference type="InterPro" id="IPR036291">
    <property type="entry name" value="NAD(P)-bd_dom_sf"/>
</dbReference>
<dbReference type="PANTHER" id="PTHR43708">
    <property type="entry name" value="CONSERVED EXPRESSED OXIDOREDUCTASE (EUROFUNG)"/>
    <property type="match status" value="1"/>
</dbReference>
<feature type="domain" description="GFO/IDH/MocA-like oxidoreductase" evidence="2">
    <location>
        <begin position="145"/>
        <end position="276"/>
    </location>
</feature>
<protein>
    <submittedName>
        <fullName evidence="3">Oxidoreductase-like protein</fullName>
    </submittedName>
</protein>
<proteinExistence type="predicted"/>
<dbReference type="HOGENOM" id="CLU_023194_1_3_4"/>
<dbReference type="SUPFAM" id="SSF51735">
    <property type="entry name" value="NAD(P)-binding Rossmann-fold domains"/>
    <property type="match status" value="1"/>
</dbReference>
<dbReference type="Pfam" id="PF01408">
    <property type="entry name" value="GFO_IDH_MocA"/>
    <property type="match status" value="1"/>
</dbReference>
<dbReference type="EMBL" id="CP003555">
    <property type="protein sequence ID" value="AFK60821.1"/>
    <property type="molecule type" value="Genomic_DNA"/>
</dbReference>
<accession>I3U733</accession>
<dbReference type="KEGG" id="aka:TKWG_00535"/>
<reference evidence="3 4" key="1">
    <citation type="journal article" date="2011" name="J. Bacteriol.">
        <title>Whole-genome shotgun sequencing of the sulfur-oxidizing chemoautotroph Tetrathiobacter kashmirensis.</title>
        <authorList>
            <person name="Ghosh W."/>
            <person name="George A."/>
            <person name="Agarwal A."/>
            <person name="Raj P."/>
            <person name="Alam M."/>
            <person name="Pyne P."/>
            <person name="Das Gupta S.K."/>
        </authorList>
    </citation>
    <scope>NUCLEOTIDE SEQUENCE [LARGE SCALE GENOMIC DNA]</scope>
    <source>
        <strain evidence="3 4">WT001</strain>
    </source>
</reference>
<dbReference type="Gene3D" id="3.40.50.720">
    <property type="entry name" value="NAD(P)-binding Rossmann-like Domain"/>
    <property type="match status" value="1"/>
</dbReference>
<evidence type="ECO:0000313" key="4">
    <source>
        <dbReference type="Proteomes" id="UP000005267"/>
    </source>
</evidence>
<dbReference type="Pfam" id="PF22725">
    <property type="entry name" value="GFO_IDH_MocA_C3"/>
    <property type="match status" value="1"/>
</dbReference>
<evidence type="ECO:0000313" key="3">
    <source>
        <dbReference type="EMBL" id="AFK60821.1"/>
    </source>
</evidence>
<organism evidence="3 4">
    <name type="scientific">Advenella kashmirensis (strain DSM 17095 / LMG 22695 / WT001)</name>
    <name type="common">Tetrathiobacter kashmirensis</name>
    <dbReference type="NCBI Taxonomy" id="1036672"/>
    <lineage>
        <taxon>Bacteria</taxon>
        <taxon>Pseudomonadati</taxon>
        <taxon>Pseudomonadota</taxon>
        <taxon>Betaproteobacteria</taxon>
        <taxon>Burkholderiales</taxon>
        <taxon>Alcaligenaceae</taxon>
    </lineage>
</organism>
<name>I3U733_ADVKW</name>
<reference evidence="4" key="2">
    <citation type="journal article" date="2013" name="PLoS ONE">
        <title>Genome implosion elicits host-confinement in Alcaligenaceae: evidence from the comparative genomics of Tetrathiobacter kashmirensis, a pathogen in the making.</title>
        <authorList>
            <person name="Ghosh W."/>
            <person name="Alam M."/>
            <person name="Roy C."/>
            <person name="Pyne P."/>
            <person name="George A."/>
            <person name="Chakraborty R."/>
            <person name="Majumder S."/>
            <person name="Agarwal A."/>
            <person name="Chakraborty S."/>
            <person name="Majumdar S."/>
            <person name="Gupta S.K."/>
        </authorList>
    </citation>
    <scope>NUCLEOTIDE SEQUENCE [LARGE SCALE GENOMIC DNA]</scope>
    <source>
        <strain evidence="4">WT001</strain>
    </source>
</reference>
<dbReference type="PANTHER" id="PTHR43708:SF8">
    <property type="entry name" value="OXIDOREDUCTASE"/>
    <property type="match status" value="1"/>
</dbReference>
<dbReference type="SUPFAM" id="SSF55347">
    <property type="entry name" value="Glyceraldehyde-3-phosphate dehydrogenase-like, C-terminal domain"/>
    <property type="match status" value="1"/>
</dbReference>
<gene>
    <name evidence="3" type="ordered locus">TKWG_00535</name>
</gene>
<keyword evidence="4" id="KW-1185">Reference proteome</keyword>
<evidence type="ECO:0000259" key="2">
    <source>
        <dbReference type="Pfam" id="PF22725"/>
    </source>
</evidence>
<feature type="domain" description="Gfo/Idh/MocA-like oxidoreductase N-terminal" evidence="1">
    <location>
        <begin position="19"/>
        <end position="128"/>
    </location>
</feature>
<dbReference type="AlphaFoldDB" id="I3U733"/>
<dbReference type="Gene3D" id="3.30.360.10">
    <property type="entry name" value="Dihydrodipicolinate Reductase, domain 2"/>
    <property type="match status" value="1"/>
</dbReference>
<sequence length="353" mass="39061">MRANMKRGRVNMSSTVSPLRIGVIGCGMISADHLAAWSNCTNAKVVAVCDSSVERGRARAAQFGIERVYESPECMFEQETLDAVDIITPRETHAALVRMAARYGVHALCEKPLCPTYDEALALVQEVGSSIRVMVNENWRYRAYFKKIGEWIDAGTLGTIAQVRIALWRSSMLPRKEDGKIHAFTRQPFLQNEQRVLIAESLIHEIDVVRSLFGEMSLIACCTARACPALKGEDSATLLLRSESGFPVTIDGVMTAAGHDTRSPDRLEIAGTRCSVILENAVLRLIGQEQDMVTYDEAEIRQGCFDASIQHFADCLIDHSPFWTSAQDQLSSLQLMEQAYRSAGDPVALTTEQ</sequence>
<evidence type="ECO:0000259" key="1">
    <source>
        <dbReference type="Pfam" id="PF01408"/>
    </source>
</evidence>
<dbReference type="InterPro" id="IPR000683">
    <property type="entry name" value="Gfo/Idh/MocA-like_OxRdtase_N"/>
</dbReference>
<dbReference type="Proteomes" id="UP000005267">
    <property type="component" value="Chromosome"/>
</dbReference>
<dbReference type="GO" id="GO:0000166">
    <property type="term" value="F:nucleotide binding"/>
    <property type="evidence" value="ECO:0007669"/>
    <property type="project" value="InterPro"/>
</dbReference>
<dbReference type="STRING" id="1036672.TKWG_00535"/>
<dbReference type="InterPro" id="IPR051317">
    <property type="entry name" value="Gfo/Idh/MocA_oxidoreduct"/>
</dbReference>
<dbReference type="InterPro" id="IPR055170">
    <property type="entry name" value="GFO_IDH_MocA-like_dom"/>
</dbReference>